<dbReference type="SUPFAM" id="SSF51905">
    <property type="entry name" value="FAD/NAD(P)-binding domain"/>
    <property type="match status" value="1"/>
</dbReference>
<evidence type="ECO:0000313" key="7">
    <source>
        <dbReference type="Proteomes" id="UP001589810"/>
    </source>
</evidence>
<reference evidence="6 7" key="1">
    <citation type="submission" date="2024-09" db="EMBL/GenBank/DDBJ databases">
        <authorList>
            <person name="Sun Q."/>
            <person name="Mori K."/>
        </authorList>
    </citation>
    <scope>NUCLEOTIDE SEQUENCE [LARGE SCALE GENOMIC DNA]</scope>
    <source>
        <strain evidence="6 7">TBRC 1432</strain>
    </source>
</reference>
<organism evidence="6 7">
    <name type="scientific">Kutzneria chonburiensis</name>
    <dbReference type="NCBI Taxonomy" id="1483604"/>
    <lineage>
        <taxon>Bacteria</taxon>
        <taxon>Bacillati</taxon>
        <taxon>Actinomycetota</taxon>
        <taxon>Actinomycetes</taxon>
        <taxon>Pseudonocardiales</taxon>
        <taxon>Pseudonocardiaceae</taxon>
        <taxon>Kutzneria</taxon>
    </lineage>
</organism>
<dbReference type="Proteomes" id="UP001589810">
    <property type="component" value="Unassembled WGS sequence"/>
</dbReference>
<dbReference type="InterPro" id="IPR000172">
    <property type="entry name" value="GMC_OxRdtase_N"/>
</dbReference>
<evidence type="ECO:0000256" key="2">
    <source>
        <dbReference type="ARBA" id="ARBA00010790"/>
    </source>
</evidence>
<comment type="cofactor">
    <cofactor evidence="1">
        <name>FAD</name>
        <dbReference type="ChEBI" id="CHEBI:57692"/>
    </cofactor>
</comment>
<evidence type="ECO:0000259" key="5">
    <source>
        <dbReference type="PROSITE" id="PS00624"/>
    </source>
</evidence>
<proteinExistence type="inferred from homology"/>
<dbReference type="InterPro" id="IPR007867">
    <property type="entry name" value="GMC_OxRtase_C"/>
</dbReference>
<dbReference type="Gene3D" id="3.30.410.40">
    <property type="match status" value="1"/>
</dbReference>
<protein>
    <submittedName>
        <fullName evidence="6">GMC family oxidoreductase</fullName>
    </submittedName>
</protein>
<evidence type="ECO:0000256" key="1">
    <source>
        <dbReference type="ARBA" id="ARBA00001974"/>
    </source>
</evidence>
<keyword evidence="7" id="KW-1185">Reference proteome</keyword>
<evidence type="ECO:0000313" key="6">
    <source>
        <dbReference type="EMBL" id="MFC0548690.1"/>
    </source>
</evidence>
<dbReference type="PROSITE" id="PS00624">
    <property type="entry name" value="GMC_OXRED_2"/>
    <property type="match status" value="1"/>
</dbReference>
<feature type="domain" description="Glucose-methanol-choline oxidoreductase N-terminal" evidence="5">
    <location>
        <begin position="254"/>
        <end position="268"/>
    </location>
</feature>
<gene>
    <name evidence="6" type="ORF">ACFFH7_44785</name>
</gene>
<evidence type="ECO:0000256" key="4">
    <source>
        <dbReference type="ARBA" id="ARBA00022827"/>
    </source>
</evidence>
<keyword evidence="3" id="KW-0285">Flavoprotein</keyword>
<dbReference type="RefSeq" id="WP_273941897.1">
    <property type="nucleotide sequence ID" value="NZ_CP097263.1"/>
</dbReference>
<evidence type="ECO:0000256" key="3">
    <source>
        <dbReference type="ARBA" id="ARBA00022630"/>
    </source>
</evidence>
<dbReference type="InterPro" id="IPR036188">
    <property type="entry name" value="FAD/NAD-bd_sf"/>
</dbReference>
<dbReference type="InterPro" id="IPR012132">
    <property type="entry name" value="GMC_OxRdtase"/>
</dbReference>
<dbReference type="EMBL" id="JBHLUD010000019">
    <property type="protein sequence ID" value="MFC0548690.1"/>
    <property type="molecule type" value="Genomic_DNA"/>
</dbReference>
<dbReference type="Pfam" id="PF05199">
    <property type="entry name" value="GMC_oxred_C"/>
    <property type="match status" value="1"/>
</dbReference>
<accession>A0ABV6N7Y2</accession>
<dbReference type="PIRSF" id="PIRSF000137">
    <property type="entry name" value="Alcohol_oxidase"/>
    <property type="match status" value="1"/>
</dbReference>
<dbReference type="SUPFAM" id="SSF54373">
    <property type="entry name" value="FAD-linked reductases, C-terminal domain"/>
    <property type="match status" value="1"/>
</dbReference>
<dbReference type="Gene3D" id="3.50.50.60">
    <property type="entry name" value="FAD/NAD(P)-binding domain"/>
    <property type="match status" value="1"/>
</dbReference>
<comment type="caution">
    <text evidence="6">The sequence shown here is derived from an EMBL/GenBank/DDBJ whole genome shotgun (WGS) entry which is preliminary data.</text>
</comment>
<dbReference type="PANTHER" id="PTHR11552">
    <property type="entry name" value="GLUCOSE-METHANOL-CHOLINE GMC OXIDOREDUCTASE"/>
    <property type="match status" value="1"/>
</dbReference>
<keyword evidence="4" id="KW-0274">FAD</keyword>
<comment type="similarity">
    <text evidence="2">Belongs to the GMC oxidoreductase family.</text>
</comment>
<dbReference type="PANTHER" id="PTHR11552:SF147">
    <property type="entry name" value="CHOLINE DEHYDROGENASE, MITOCHONDRIAL"/>
    <property type="match status" value="1"/>
</dbReference>
<dbReference type="Pfam" id="PF00732">
    <property type="entry name" value="GMC_oxred_N"/>
    <property type="match status" value="1"/>
</dbReference>
<name>A0ABV6N7Y2_9PSEU</name>
<sequence length="497" mass="51657">MHPIDSGYDYIVLGGGTAGCVLAARLSESEQARVLLIERGRTMPIESREPARWLSLSEGPLTWPGGTVVQASTGTSVPWARGLGLGGSSGINGMVHIRGHRSSYDEWPGAGAKGWGFDDLLPFFRASETAPHRDPALRGQHGPMTVAPVADPHPVALATLAAATEVGHPLADDISGGLEVGFGLPDLAIVDGHRLGAADAYLTPVLGRPTLNVATNALVHRVIVRNGRAVGVEFSIGDELLTVSCSQEVVLAAGAVGSPEILLRSGIGPSDHLRELGIDTVVDLPGVGEDLHDHPISAMVHRAADPLPDSTGNHTEVLGLLASDGGAVPDLHLLVLSRPDAPQGPTQGFVIAVGLMTPHSRGTLRLSSSDPTTHPLLDPRYLADDRDRAAMLAGLRLAREVAASPAFQPLDTAEIAPGEIPLDQYLKASLGTYYHYVGTCRIGTDDLAVVDTDLTVHGVAGLRVADASVMPSIPSANTNATVLAIAERAAALIAGRP</sequence>